<dbReference type="InterPro" id="IPR027876">
    <property type="entry name" value="DUF4550"/>
</dbReference>
<dbReference type="PANTHER" id="PTHR33667">
    <property type="entry name" value="SI:DKEY-57N24.6"/>
    <property type="match status" value="1"/>
</dbReference>
<feature type="compositionally biased region" description="Low complexity" evidence="1">
    <location>
        <begin position="1298"/>
        <end position="1310"/>
    </location>
</feature>
<feature type="compositionally biased region" description="Basic and acidic residues" evidence="1">
    <location>
        <begin position="1"/>
        <end position="12"/>
    </location>
</feature>
<keyword evidence="3" id="KW-1185">Reference proteome</keyword>
<evidence type="ECO:0000313" key="3">
    <source>
        <dbReference type="Proteomes" id="UP001652741"/>
    </source>
</evidence>
<feature type="region of interest" description="Disordered" evidence="1">
    <location>
        <begin position="330"/>
        <end position="393"/>
    </location>
</feature>
<name>A0ABM3DS07_SALSA</name>
<sequence>MESRSLCEEPDSKSSLPCPSPPDSDLGEDTEPEGCGRDRDREDMFPGGQEHRDQDRSYSESSSPVDVVITTDSKDIPDVLTSTDSKDIPDDLTSTDSKDGSHIVKWTVSIVIAIPKGEEPCPVGEAMALVEKAKKKPKRVLSGGVVEAPKAQTYYRIEYNMLPGDQDPVKVDLVMFGLAAKIYMENETKVLKPWLEGDQVWLGWSQSVKVRVTRELLIKLVSHKTTFKIWDTKDRVSAKARYDRPKTFRLPQAKPGEDNDLGGIKSMVYKLRTMFEKKNPRTRSSNKRGDVLSMDFKRFSELNCVTVEPKASTMEVSSSAALNTGSLVSDTEQCGARSGEQDLQSVDSKSAKPDGPVEQEKDSASSKPAQKKSALDQSSKAVKETSKTTIPPMKAGSVKDKLVVPRKKALVKSTLETASRIEHIRRNGVASLELSYIYLLAGDRCLTDYLETCSSGVYEGLCNITLDRPLISEKLKAELNPLVITILSASSLPSSPVPFHVLQEKCLPVYCQYQFHKTSVHRTKGQEHSAKVSFNDVNVIMTGLLSPGELLEVLRGPPLEIEVHDRDRKLEKVSTKPALFGTCPNDDKLSSVVLVSGKRTNHHPFTENNKRYDPCGLAKLNLNDLLQGQRSLEVNLPIHCSPPPQLLSSERSDWERKMASMPGTGGVDGPEQQPGHYFDANSQLKVQVEIACPLKVGGGASDGTWDCPFGRIIYLFKYANVSVMSRLRAELLRINAVAFHLEDQSEETVERALSCYKMAARERESRDMDVVTGFHLLDKQIHLFVLEGLKLKGVRRLWETVSIQLTGSEEDQVMVLYNSGLSFSKRLYTLLDISFTPVHLHQPLETIMRQPLVYGRDMVPHTCFQAMSRLSLLVQLRKMKDVVQNDLFPSAEMVLSMTKEFGVVHPGRWQQRLLGSGAAEADVWSHHGSENTQCHVDTHNAPYLQWKQYLTNQQMNKVTKDFIQANIAEVQQASLQLQRARPAVLLAPLDDKRHSIQTTTQSLGPRWTYNQQYHSAAVDPQEVEAERKARETQRRAAWRTHDGFLYPGFRSSIEANEHPRHPDEARRDELRKPWRENVLHGNTLRPTLPQRDIRPWLHRYDDMELYIRPPPVFSPVPPVTIHLAGESLQREQLQGAQSQYYRWLRKVLPDAGRTPAPDCSLVRVPQFSCHMGGADPGKLHDILKDRPMKYSLRKPGLTLKPMPVLSVLQQPQQVSRSGRMVVVREESSSFAPGPFPDHSLSWDNNTIPRQPSHYNKYHFTEFVRQRSFQYKRSAPPLTDKERRIHVFQKHPAPYDTRQTTGTSQSQPTQSIVETRTYRDVTLHIN</sequence>
<protein>
    <submittedName>
        <fullName evidence="4 5">Uncharacterized protein cfap92</fullName>
    </submittedName>
</protein>
<evidence type="ECO:0000313" key="4">
    <source>
        <dbReference type="RefSeq" id="XP_045561583.1"/>
    </source>
</evidence>
<feature type="compositionally biased region" description="Basic and acidic residues" evidence="1">
    <location>
        <begin position="34"/>
        <end position="58"/>
    </location>
</feature>
<feature type="region of interest" description="Disordered" evidence="1">
    <location>
        <begin position="1"/>
        <end position="99"/>
    </location>
</feature>
<dbReference type="GeneID" id="106583852"/>
<feature type="region of interest" description="Disordered" evidence="1">
    <location>
        <begin position="1290"/>
        <end position="1310"/>
    </location>
</feature>
<evidence type="ECO:0000259" key="2">
    <source>
        <dbReference type="Pfam" id="PF15084"/>
    </source>
</evidence>
<gene>
    <name evidence="4 5" type="primary">cfap92</name>
</gene>
<reference evidence="4 5" key="1">
    <citation type="submission" date="2025-05" db="UniProtKB">
        <authorList>
            <consortium name="RefSeq"/>
        </authorList>
    </citation>
    <scope>IDENTIFICATION</scope>
</reference>
<feature type="domain" description="DUF4550" evidence="2">
    <location>
        <begin position="154"/>
        <end position="246"/>
    </location>
</feature>
<evidence type="ECO:0000313" key="5">
    <source>
        <dbReference type="RefSeq" id="XP_045561584.1"/>
    </source>
</evidence>
<accession>A0ABM3DS07</accession>
<dbReference type="Proteomes" id="UP001652741">
    <property type="component" value="Chromosome ssa22"/>
</dbReference>
<dbReference type="Pfam" id="PF15084">
    <property type="entry name" value="DUF4550"/>
    <property type="match status" value="1"/>
</dbReference>
<dbReference type="RefSeq" id="XP_045561583.1">
    <property type="nucleotide sequence ID" value="XM_045705627.1"/>
</dbReference>
<organism evidence="3 5">
    <name type="scientific">Salmo salar</name>
    <name type="common">Atlantic salmon</name>
    <dbReference type="NCBI Taxonomy" id="8030"/>
    <lineage>
        <taxon>Eukaryota</taxon>
        <taxon>Metazoa</taxon>
        <taxon>Chordata</taxon>
        <taxon>Craniata</taxon>
        <taxon>Vertebrata</taxon>
        <taxon>Euteleostomi</taxon>
        <taxon>Actinopterygii</taxon>
        <taxon>Neopterygii</taxon>
        <taxon>Teleostei</taxon>
        <taxon>Protacanthopterygii</taxon>
        <taxon>Salmoniformes</taxon>
        <taxon>Salmonidae</taxon>
        <taxon>Salmoninae</taxon>
        <taxon>Salmo</taxon>
    </lineage>
</organism>
<evidence type="ECO:0000256" key="1">
    <source>
        <dbReference type="SAM" id="MobiDB-lite"/>
    </source>
</evidence>
<dbReference type="RefSeq" id="XP_045561584.1">
    <property type="nucleotide sequence ID" value="XM_045705628.1"/>
</dbReference>
<dbReference type="PANTHER" id="PTHR33667:SF7">
    <property type="entry name" value="RIKEN CDNA 1810020O05 GENE"/>
    <property type="match status" value="1"/>
</dbReference>
<proteinExistence type="predicted"/>